<feature type="compositionally biased region" description="Basic and acidic residues" evidence="1">
    <location>
        <begin position="266"/>
        <end position="279"/>
    </location>
</feature>
<feature type="compositionally biased region" description="Polar residues" evidence="1">
    <location>
        <begin position="651"/>
        <end position="663"/>
    </location>
</feature>
<organism evidence="2 3">
    <name type="scientific">Fusarium torreyae</name>
    <dbReference type="NCBI Taxonomy" id="1237075"/>
    <lineage>
        <taxon>Eukaryota</taxon>
        <taxon>Fungi</taxon>
        <taxon>Dikarya</taxon>
        <taxon>Ascomycota</taxon>
        <taxon>Pezizomycotina</taxon>
        <taxon>Sordariomycetes</taxon>
        <taxon>Hypocreomycetidae</taxon>
        <taxon>Hypocreales</taxon>
        <taxon>Nectriaceae</taxon>
        <taxon>Fusarium</taxon>
    </lineage>
</organism>
<feature type="compositionally biased region" description="Polar residues" evidence="1">
    <location>
        <begin position="682"/>
        <end position="698"/>
    </location>
</feature>
<feature type="region of interest" description="Disordered" evidence="1">
    <location>
        <begin position="266"/>
        <end position="317"/>
    </location>
</feature>
<accession>A0A9W8S1U9</accession>
<sequence>MYEKLDGNQLRILNGYTDMHEILTFANKYIELINVIYPWLLPAVEIDAANRELTELEDKIEVLLRADEDPKELLASMGRNQVLVTQLEARIAEGMRKSSSFEHFSELLKKFVREALGPMGTLRGWLNDGNSSMSSDPTSTRPPTSETAMAGQKRPASDCAPEPRASKRRKRAPGAQATKHPITIEELSSKFSKNSVSEWPTKSGKWWILRCEEHEKDFKNPRGASTHLVTAGHKLQGEATFAIAVQTLGIQVLGCTSDIARTHNSRLDDTRKARNHEPSRVNPRRNPAATNFLAELNPNNPRHRPAPRQRRTPEVDPTTIKPEDIYVAWWNKKKKLIPIMVLPFGPWPRSGYNHDAPTEIGMLGKKYKLPKCYMPRRPGQALSWAPGYRDGEDKVEEREYPCVWFNEWRFPSHLRMSFIKAKNFRHYDRDNKSTLYRHRVDDFIPRRDIVTPPAEVRRLRRLGELTPHSSDDESDDESDEEEEEMEEDAAPENPIDEDPGLALMTGALRSISREFTVDRQSQASILDNEQDEDSSDDGRSEYSNDDDDDDPASAPPNSGLDSPMAPNNGGSAVAIEEEDDLYEDQGAGHPTRYDEVPQHSNNAANGLQRHGDFILRFSQPSRGSVGPFGEVQHRMAPPPAPSNESGYRGISRSQSRDMSSNRDTPTRPEDSVRFDYVPPFRSYNNQGSRQTSREQSTVGDVFREVASFRQRSISSGA</sequence>
<feature type="region of interest" description="Disordered" evidence="1">
    <location>
        <begin position="460"/>
        <end position="500"/>
    </location>
</feature>
<dbReference type="Proteomes" id="UP001152049">
    <property type="component" value="Unassembled WGS sequence"/>
</dbReference>
<dbReference type="OrthoDB" id="5295362at2759"/>
<name>A0A9W8S1U9_9HYPO</name>
<feature type="region of interest" description="Disordered" evidence="1">
    <location>
        <begin position="123"/>
        <end position="186"/>
    </location>
</feature>
<dbReference type="AlphaFoldDB" id="A0A9W8S1U9"/>
<feature type="region of interest" description="Disordered" evidence="1">
    <location>
        <begin position="519"/>
        <end position="700"/>
    </location>
</feature>
<dbReference type="EMBL" id="JAOQAZ010000008">
    <property type="protein sequence ID" value="KAJ4264314.1"/>
    <property type="molecule type" value="Genomic_DNA"/>
</dbReference>
<feature type="compositionally biased region" description="Basic and acidic residues" evidence="1">
    <location>
        <begin position="664"/>
        <end position="673"/>
    </location>
</feature>
<protein>
    <submittedName>
        <fullName evidence="2">Uncharacterized protein</fullName>
    </submittedName>
</protein>
<gene>
    <name evidence="2" type="ORF">NW762_005510</name>
</gene>
<evidence type="ECO:0000256" key="1">
    <source>
        <dbReference type="SAM" id="MobiDB-lite"/>
    </source>
</evidence>
<comment type="caution">
    <text evidence="2">The sequence shown here is derived from an EMBL/GenBank/DDBJ whole genome shotgun (WGS) entry which is preliminary data.</text>
</comment>
<feature type="compositionally biased region" description="Acidic residues" evidence="1">
    <location>
        <begin position="472"/>
        <end position="499"/>
    </location>
</feature>
<proteinExistence type="predicted"/>
<reference evidence="2" key="1">
    <citation type="submission" date="2022-09" db="EMBL/GenBank/DDBJ databases">
        <title>Fusarium specimens isolated from Avocado Roots.</title>
        <authorList>
            <person name="Stajich J."/>
            <person name="Roper C."/>
            <person name="Heimlech-Rivalta G."/>
        </authorList>
    </citation>
    <scope>NUCLEOTIDE SEQUENCE</scope>
    <source>
        <strain evidence="2">CF00136</strain>
    </source>
</reference>
<keyword evidence="3" id="KW-1185">Reference proteome</keyword>
<evidence type="ECO:0000313" key="3">
    <source>
        <dbReference type="Proteomes" id="UP001152049"/>
    </source>
</evidence>
<evidence type="ECO:0000313" key="2">
    <source>
        <dbReference type="EMBL" id="KAJ4264314.1"/>
    </source>
</evidence>
<feature type="compositionally biased region" description="Low complexity" evidence="1">
    <location>
        <begin position="131"/>
        <end position="145"/>
    </location>
</feature>
<feature type="compositionally biased region" description="Basic residues" evidence="1">
    <location>
        <begin position="301"/>
        <end position="310"/>
    </location>
</feature>